<accession>A0A6J5QGN8</accession>
<gene>
    <name evidence="1" type="ORF">UFOVP1085_19</name>
    <name evidence="2" type="ORF">UFOVP1439_39</name>
</gene>
<proteinExistence type="predicted"/>
<evidence type="ECO:0000313" key="1">
    <source>
        <dbReference type="EMBL" id="CAB4182752.1"/>
    </source>
</evidence>
<reference evidence="1" key="1">
    <citation type="submission" date="2020-05" db="EMBL/GenBank/DDBJ databases">
        <authorList>
            <person name="Chiriac C."/>
            <person name="Salcher M."/>
            <person name="Ghai R."/>
            <person name="Kavagutti S V."/>
        </authorList>
    </citation>
    <scope>NUCLEOTIDE SEQUENCE</scope>
</reference>
<dbReference type="EMBL" id="LR797026">
    <property type="protein sequence ID" value="CAB4182752.1"/>
    <property type="molecule type" value="Genomic_DNA"/>
</dbReference>
<organism evidence="1">
    <name type="scientific">uncultured Caudovirales phage</name>
    <dbReference type="NCBI Taxonomy" id="2100421"/>
    <lineage>
        <taxon>Viruses</taxon>
        <taxon>Duplodnaviria</taxon>
        <taxon>Heunggongvirae</taxon>
        <taxon>Uroviricota</taxon>
        <taxon>Caudoviricetes</taxon>
        <taxon>Peduoviridae</taxon>
        <taxon>Maltschvirus</taxon>
        <taxon>Maltschvirus maltsch</taxon>
    </lineage>
</organism>
<protein>
    <submittedName>
        <fullName evidence="1">Uncharacterized protein</fullName>
    </submittedName>
</protein>
<evidence type="ECO:0000313" key="2">
    <source>
        <dbReference type="EMBL" id="CAB4212773.1"/>
    </source>
</evidence>
<name>A0A6J5QGN8_9CAUD</name>
<dbReference type="EMBL" id="LR797394">
    <property type="protein sequence ID" value="CAB4212773.1"/>
    <property type="molecule type" value="Genomic_DNA"/>
</dbReference>
<sequence>MLRKFGKDVVDDLESREFTTKKWTAEELKEIKKYYADKIKSIERGERPPELPDYSGMAVLDMFNDIPAPGQVSEDAS</sequence>